<protein>
    <recommendedName>
        <fullName evidence="1">Rhamnogalacturonase A/B/Epimerase-like pectate lyase domain-containing protein</fullName>
    </recommendedName>
</protein>
<dbReference type="Pfam" id="PF12708">
    <property type="entry name" value="Pect-lyase_RHGA_epim"/>
    <property type="match status" value="1"/>
</dbReference>
<reference evidence="2 3" key="1">
    <citation type="submission" date="2020-01" db="EMBL/GenBank/DDBJ databases">
        <title>Complete genome sequence of Chitinophaga sp. H33E-04 isolated from quinoa roots.</title>
        <authorList>
            <person name="Weon H.-Y."/>
            <person name="Lee S.A."/>
        </authorList>
    </citation>
    <scope>NUCLEOTIDE SEQUENCE [LARGE SCALE GENOMIC DNA]</scope>
    <source>
        <strain evidence="2 3">H33E-04</strain>
    </source>
</reference>
<proteinExistence type="predicted"/>
<dbReference type="KEGG" id="chih:GWR21_21050"/>
<dbReference type="InterPro" id="IPR011050">
    <property type="entry name" value="Pectin_lyase_fold/virulence"/>
</dbReference>
<gene>
    <name evidence="2" type="ORF">GWR21_21050</name>
</gene>
<dbReference type="EMBL" id="CP048113">
    <property type="protein sequence ID" value="QHS62001.1"/>
    <property type="molecule type" value="Genomic_DNA"/>
</dbReference>
<feature type="domain" description="Rhamnogalacturonase A/B/Epimerase-like pectate lyase" evidence="1">
    <location>
        <begin position="28"/>
        <end position="111"/>
    </location>
</feature>
<dbReference type="InterPro" id="IPR012334">
    <property type="entry name" value="Pectin_lyas_fold"/>
</dbReference>
<dbReference type="SUPFAM" id="SSF51126">
    <property type="entry name" value="Pectin lyase-like"/>
    <property type="match status" value="1"/>
</dbReference>
<dbReference type="Proteomes" id="UP000476411">
    <property type="component" value="Chromosome"/>
</dbReference>
<dbReference type="InterPro" id="IPR024535">
    <property type="entry name" value="RHGA/B-epi-like_pectate_lyase"/>
</dbReference>
<evidence type="ECO:0000259" key="1">
    <source>
        <dbReference type="Pfam" id="PF12708"/>
    </source>
</evidence>
<sequence length="440" mass="48743">MKKLFAIFLIILCQRGIAQKKEFYLSAYGAKGDGVTDDKVAIQNCIKDAYANNGVAVITPGKYKVNGAIYFYLKNDNLLSIKGQADKKGNYPLIFTDQLQSLFVFESDRNKPAGNVAMTRLELKGNNVPYSADHPYFGRDKYAGGIAFFNLRTVSVTNMIIRDIYGQGIDVKNWNYQGNSLDNRFTSVKILNNKILNCWGSNPPKKAGGPGDDYGDGIYVSNAINVLVQGNQVINNLAVTKQLGRSGIVIEYNCIGAVIEKNTVSGYDRDIHLEADFGGHIIRNNRLIGSDFAICVWGNLTTGEQKPISILNNYLSNEGIPTNLKLTTVRGPDGRAMITFYAEKDTRKNSVISGNTFNMVASSGIVGKSFLNVYENDLQDTNNIFNNQTKNKVSVYYQKKPLKVSNDTYKNVNVFFNESIKTDFIKSNNKLSNSTANTTL</sequence>
<dbReference type="InterPro" id="IPR006626">
    <property type="entry name" value="PbH1"/>
</dbReference>
<evidence type="ECO:0000313" key="2">
    <source>
        <dbReference type="EMBL" id="QHS62001.1"/>
    </source>
</evidence>
<keyword evidence="3" id="KW-1185">Reference proteome</keyword>
<evidence type="ECO:0000313" key="3">
    <source>
        <dbReference type="Proteomes" id="UP000476411"/>
    </source>
</evidence>
<dbReference type="SMART" id="SM00710">
    <property type="entry name" value="PbH1"/>
    <property type="match status" value="5"/>
</dbReference>
<name>A0A6B9ZK96_9BACT</name>
<dbReference type="Gene3D" id="2.160.20.10">
    <property type="entry name" value="Single-stranded right-handed beta-helix, Pectin lyase-like"/>
    <property type="match status" value="1"/>
</dbReference>
<dbReference type="AlphaFoldDB" id="A0A6B9ZK96"/>
<organism evidence="2 3">
    <name type="scientific">Chitinophaga agri</name>
    <dbReference type="NCBI Taxonomy" id="2703787"/>
    <lineage>
        <taxon>Bacteria</taxon>
        <taxon>Pseudomonadati</taxon>
        <taxon>Bacteroidota</taxon>
        <taxon>Chitinophagia</taxon>
        <taxon>Chitinophagales</taxon>
        <taxon>Chitinophagaceae</taxon>
        <taxon>Chitinophaga</taxon>
    </lineage>
</organism>
<accession>A0A6B9ZK96</accession>
<dbReference type="RefSeq" id="WP_162333656.1">
    <property type="nucleotide sequence ID" value="NZ_CP048113.1"/>
</dbReference>